<dbReference type="Pfam" id="PF00582">
    <property type="entry name" value="Usp"/>
    <property type="match status" value="2"/>
</dbReference>
<dbReference type="InterPro" id="IPR006015">
    <property type="entry name" value="Universal_stress_UspA"/>
</dbReference>
<dbReference type="Gene3D" id="3.40.50.620">
    <property type="entry name" value="HUPs"/>
    <property type="match status" value="2"/>
</dbReference>
<dbReference type="PRINTS" id="PR01438">
    <property type="entry name" value="UNVRSLSTRESS"/>
</dbReference>
<reference evidence="4" key="1">
    <citation type="submission" date="2023-07" db="EMBL/GenBank/DDBJ databases">
        <title>Whole genome shotgun sequence of Streptomyces spororaveus NBRC 15456.</title>
        <authorList>
            <person name="Komaki H."/>
            <person name="Tamura T."/>
        </authorList>
    </citation>
    <scope>NUCLEOTIDE SEQUENCE [LARGE SCALE GENOMIC DNA]</scope>
    <source>
        <strain evidence="4">NBRC 15456</strain>
    </source>
</reference>
<dbReference type="RefSeq" id="WP_202203237.1">
    <property type="nucleotide sequence ID" value="NZ_BAAATO010000017.1"/>
</dbReference>
<feature type="domain" description="UspA" evidence="2">
    <location>
        <begin position="1"/>
        <end position="104"/>
    </location>
</feature>
<evidence type="ECO:0000313" key="4">
    <source>
        <dbReference type="Proteomes" id="UP000608522"/>
    </source>
</evidence>
<accession>A0ABQ3TPB1</accession>
<evidence type="ECO:0000313" key="3">
    <source>
        <dbReference type="EMBL" id="GHI82257.1"/>
    </source>
</evidence>
<dbReference type="InterPro" id="IPR006016">
    <property type="entry name" value="UspA"/>
</dbReference>
<comment type="similarity">
    <text evidence="1">Belongs to the universal stress protein A family.</text>
</comment>
<name>A0ABQ3TPB1_9ACTN</name>
<gene>
    <name evidence="3" type="ORF">Sspor_78180</name>
</gene>
<proteinExistence type="inferred from homology"/>
<organism evidence="3 4">
    <name type="scientific">Streptomyces spororaveus</name>
    <dbReference type="NCBI Taxonomy" id="284039"/>
    <lineage>
        <taxon>Bacteria</taxon>
        <taxon>Bacillati</taxon>
        <taxon>Actinomycetota</taxon>
        <taxon>Actinomycetes</taxon>
        <taxon>Kitasatosporales</taxon>
        <taxon>Streptomycetaceae</taxon>
        <taxon>Streptomyces</taxon>
    </lineage>
</organism>
<sequence>MANRITVGLDGSGAAGAAADWAACEAELRSADLEPVHAEDWAQYGPFAAPLPEPRHQWAEDLLALTRERLLRAHSTLAVSTRGTQGAADTALASAAADADMLVLDPGVQGEIADGLRSTLRELLSPWKEKYPSLAVDARTVIGQHAVQILEAAAGAALVVVGRHIRRSALGTRIGPITHAVMHHSRSPVAVVAHD</sequence>
<protein>
    <recommendedName>
        <fullName evidence="2">UspA domain-containing protein</fullName>
    </recommendedName>
</protein>
<keyword evidence="4" id="KW-1185">Reference proteome</keyword>
<comment type="caution">
    <text evidence="3">The sequence shown here is derived from an EMBL/GenBank/DDBJ whole genome shotgun (WGS) entry which is preliminary data.</text>
</comment>
<dbReference type="SUPFAM" id="SSF52402">
    <property type="entry name" value="Adenine nucleotide alpha hydrolases-like"/>
    <property type="match status" value="2"/>
</dbReference>
<feature type="domain" description="UspA" evidence="2">
    <location>
        <begin position="125"/>
        <end position="192"/>
    </location>
</feature>
<dbReference type="Proteomes" id="UP000608522">
    <property type="component" value="Unassembled WGS sequence"/>
</dbReference>
<dbReference type="InterPro" id="IPR014729">
    <property type="entry name" value="Rossmann-like_a/b/a_fold"/>
</dbReference>
<evidence type="ECO:0000256" key="1">
    <source>
        <dbReference type="ARBA" id="ARBA00008791"/>
    </source>
</evidence>
<evidence type="ECO:0000259" key="2">
    <source>
        <dbReference type="Pfam" id="PF00582"/>
    </source>
</evidence>
<dbReference type="EMBL" id="BNED01000005">
    <property type="protein sequence ID" value="GHI82257.1"/>
    <property type="molecule type" value="Genomic_DNA"/>
</dbReference>